<dbReference type="PaxDb" id="3827-XP_004491310.1"/>
<protein>
    <submittedName>
        <fullName evidence="3">Shikimate O-hydroxycinnamoyltransferase-like</fullName>
    </submittedName>
</protein>
<dbReference type="Gene3D" id="3.30.559.10">
    <property type="entry name" value="Chloramphenicol acetyltransferase-like domain"/>
    <property type="match status" value="2"/>
</dbReference>
<dbReference type="GO" id="GO:0016747">
    <property type="term" value="F:acyltransferase activity, transferring groups other than amino-acyl groups"/>
    <property type="evidence" value="ECO:0007669"/>
    <property type="project" value="TreeGrafter"/>
</dbReference>
<dbReference type="KEGG" id="cam:101501659"/>
<reference evidence="3" key="2">
    <citation type="submission" date="2025-08" db="UniProtKB">
        <authorList>
            <consortium name="RefSeq"/>
        </authorList>
    </citation>
    <scope>IDENTIFICATION</scope>
    <source>
        <tissue evidence="3">Etiolated seedlings</tissue>
    </source>
</reference>
<proteinExistence type="inferred from homology"/>
<dbReference type="InterPro" id="IPR023213">
    <property type="entry name" value="CAT-like_dom_sf"/>
</dbReference>
<dbReference type="Pfam" id="PF02458">
    <property type="entry name" value="Transferase"/>
    <property type="match status" value="1"/>
</dbReference>
<dbReference type="OrthoDB" id="1862401at2759"/>
<dbReference type="PANTHER" id="PTHR31642:SF332">
    <property type="entry name" value="HXXXD-TYPE ACYL-TRANSFERASE FAMILY PROTEIN"/>
    <property type="match status" value="1"/>
</dbReference>
<accession>A0A3Q7YCI6</accession>
<name>A0A3Q7YCI6_CICAR</name>
<gene>
    <name evidence="3" type="primary">LOC101501659</name>
</gene>
<keyword evidence="2" id="KW-1185">Reference proteome</keyword>
<evidence type="ECO:0000313" key="3">
    <source>
        <dbReference type="RefSeq" id="XP_027187470.1"/>
    </source>
</evidence>
<dbReference type="PANTHER" id="PTHR31642">
    <property type="entry name" value="TRICHOTHECENE 3-O-ACETYLTRANSFERASE"/>
    <property type="match status" value="1"/>
</dbReference>
<organism evidence="2 3">
    <name type="scientific">Cicer arietinum</name>
    <name type="common">Chickpea</name>
    <name type="synonym">Garbanzo</name>
    <dbReference type="NCBI Taxonomy" id="3827"/>
    <lineage>
        <taxon>Eukaryota</taxon>
        <taxon>Viridiplantae</taxon>
        <taxon>Streptophyta</taxon>
        <taxon>Embryophyta</taxon>
        <taxon>Tracheophyta</taxon>
        <taxon>Spermatophyta</taxon>
        <taxon>Magnoliopsida</taxon>
        <taxon>eudicotyledons</taxon>
        <taxon>Gunneridae</taxon>
        <taxon>Pentapetalae</taxon>
        <taxon>rosids</taxon>
        <taxon>fabids</taxon>
        <taxon>Fabales</taxon>
        <taxon>Fabaceae</taxon>
        <taxon>Papilionoideae</taxon>
        <taxon>50 kb inversion clade</taxon>
        <taxon>NPAAA clade</taxon>
        <taxon>Hologalegina</taxon>
        <taxon>IRL clade</taxon>
        <taxon>Cicereae</taxon>
        <taxon>Cicer</taxon>
    </lineage>
</organism>
<dbReference type="InterPro" id="IPR050317">
    <property type="entry name" value="Plant_Fungal_Acyltransferase"/>
</dbReference>
<dbReference type="RefSeq" id="XP_027187470.1">
    <property type="nucleotide sequence ID" value="XM_027331669.1"/>
</dbReference>
<sequence length="477" mass="53737">MCIGKLNDQFTVNVTNEEVVSAMLPMQEHWLPLSNLDLILPPVDVGVFFCYNKPMISISTTHNIVGCLKNSLAQSLVSYYAFGGEVVTNSIGEPELLCNNRGVDFVEAVADVDLQSLNLYNPDETIEGKLVPKKKHGVLAVQVTWMRCGGLVVACTFDHRIADAYSTNMFLVSWAEIARPNNKPMSPTTQPCFRRSLLTPRRPSSIHPSLYDMYVPITDLPPPPDPKFKSDIQTDQIISRIYYVTNEQLNNMQSLANSNKTNLDPLQQLHSKLESFSAFLWKMVAEAASIDNKNVIAKIGIVVDGRKRLSNGDKNKEEIMSSYFGNVISIPYGGRSTEELVEKPLNWVADQVHEFLETTMTEEHFLGLIDWVEEHRPIPGLARIYCGSTSGEEGPTFVVSSGQRFPESKIDFGWGKPLFGSYHFPWGGDAGYVMPMPSPKRNGDWLLYMHLPKGYLHFMEFHAPHFFKPMSWDYLLS</sequence>
<dbReference type="Proteomes" id="UP000087171">
    <property type="component" value="Chromosome Ca2"/>
</dbReference>
<dbReference type="AlphaFoldDB" id="A0A3Q7YCI6"/>
<comment type="similarity">
    <text evidence="1">Belongs to the plant acyltransferase family.</text>
</comment>
<dbReference type="STRING" id="3827.A0A3Q7YCI6"/>
<evidence type="ECO:0000313" key="2">
    <source>
        <dbReference type="Proteomes" id="UP000087171"/>
    </source>
</evidence>
<reference evidence="2" key="1">
    <citation type="journal article" date="2013" name="Nat. Biotechnol.">
        <title>Draft genome sequence of chickpea (Cicer arietinum) provides a resource for trait improvement.</title>
        <authorList>
            <person name="Varshney R.K."/>
            <person name="Song C."/>
            <person name="Saxena R.K."/>
            <person name="Azam S."/>
            <person name="Yu S."/>
            <person name="Sharpe A.G."/>
            <person name="Cannon S."/>
            <person name="Baek J."/>
            <person name="Rosen B.D."/>
            <person name="Tar'an B."/>
            <person name="Millan T."/>
            <person name="Zhang X."/>
            <person name="Ramsay L.D."/>
            <person name="Iwata A."/>
            <person name="Wang Y."/>
            <person name="Nelson W."/>
            <person name="Farmer A.D."/>
            <person name="Gaur P.M."/>
            <person name="Soderlund C."/>
            <person name="Penmetsa R.V."/>
            <person name="Xu C."/>
            <person name="Bharti A.K."/>
            <person name="He W."/>
            <person name="Winter P."/>
            <person name="Zhao S."/>
            <person name="Hane J.K."/>
            <person name="Carrasquilla-Garcia N."/>
            <person name="Condie J.A."/>
            <person name="Upadhyaya H.D."/>
            <person name="Luo M.C."/>
            <person name="Thudi M."/>
            <person name="Gowda C.L."/>
            <person name="Singh N.P."/>
            <person name="Lichtenzveig J."/>
            <person name="Gali K.K."/>
            <person name="Rubio J."/>
            <person name="Nadarajan N."/>
            <person name="Dolezel J."/>
            <person name="Bansal K.C."/>
            <person name="Xu X."/>
            <person name="Edwards D."/>
            <person name="Zhang G."/>
            <person name="Kahl G."/>
            <person name="Gil J."/>
            <person name="Singh K.B."/>
            <person name="Datta S.K."/>
            <person name="Jackson S.A."/>
            <person name="Wang J."/>
            <person name="Cook D.R."/>
        </authorList>
    </citation>
    <scope>NUCLEOTIDE SEQUENCE [LARGE SCALE GENOMIC DNA]</scope>
    <source>
        <strain evidence="2">cv. CDC Frontier</strain>
    </source>
</reference>
<dbReference type="GeneID" id="101501659"/>
<evidence type="ECO:0000256" key="1">
    <source>
        <dbReference type="ARBA" id="ARBA00009861"/>
    </source>
</evidence>